<evidence type="ECO:0000313" key="1">
    <source>
        <dbReference type="EMBL" id="QEN03534.1"/>
    </source>
</evidence>
<evidence type="ECO:0000313" key="2">
    <source>
        <dbReference type="Proteomes" id="UP000323824"/>
    </source>
</evidence>
<reference evidence="1 2" key="1">
    <citation type="submission" date="2019-02" db="EMBL/GenBank/DDBJ databases">
        <authorList>
            <person name="Fomenkov A."/>
            <person name="Dubinina G."/>
            <person name="Grabovich M."/>
            <person name="Vincze T."/>
            <person name="Roberts R.J."/>
        </authorList>
    </citation>
    <scope>NUCLEOTIDE SEQUENCE [LARGE SCALE GENOMIC DNA]</scope>
    <source>
        <strain evidence="1 2">P</strain>
    </source>
</reference>
<organism evidence="1 2">
    <name type="scientific">Thiospirochaeta perfilievii</name>
    <dbReference type="NCBI Taxonomy" id="252967"/>
    <lineage>
        <taxon>Bacteria</taxon>
        <taxon>Pseudomonadati</taxon>
        <taxon>Spirochaetota</taxon>
        <taxon>Spirochaetia</taxon>
        <taxon>Spirochaetales</taxon>
        <taxon>Spirochaetaceae</taxon>
        <taxon>Thiospirochaeta</taxon>
    </lineage>
</organism>
<gene>
    <name evidence="1" type="ORF">EW093_02070</name>
</gene>
<evidence type="ECO:0008006" key="3">
    <source>
        <dbReference type="Google" id="ProtNLM"/>
    </source>
</evidence>
<dbReference type="EMBL" id="CP035807">
    <property type="protein sequence ID" value="QEN03534.1"/>
    <property type="molecule type" value="Genomic_DNA"/>
</dbReference>
<proteinExistence type="predicted"/>
<dbReference type="OrthoDB" id="338571at2"/>
<dbReference type="Proteomes" id="UP000323824">
    <property type="component" value="Chromosome"/>
</dbReference>
<keyword evidence="2" id="KW-1185">Reference proteome</keyword>
<reference evidence="1 2" key="2">
    <citation type="submission" date="2019-09" db="EMBL/GenBank/DDBJ databases">
        <title>Complete Genome Sequence and Methylome Analysis of free living Spirochaetas.</title>
        <authorList>
            <person name="Leshcheva N."/>
            <person name="Mikheeva N."/>
        </authorList>
    </citation>
    <scope>NUCLEOTIDE SEQUENCE [LARGE SCALE GENOMIC DNA]</scope>
    <source>
        <strain evidence="1 2">P</strain>
    </source>
</reference>
<name>A0A5C1QA55_9SPIO</name>
<dbReference type="PROSITE" id="PS51257">
    <property type="entry name" value="PROKAR_LIPOPROTEIN"/>
    <property type="match status" value="1"/>
</dbReference>
<dbReference type="KEGG" id="sper:EW093_02070"/>
<dbReference type="AlphaFoldDB" id="A0A5C1QA55"/>
<sequence>MKKFVFSFIVCLLIFSCNVTDLNRTKVLDSMILIPSSESIYEVEDLIFFSLDQWDNEIEWYSNIDGKLGEGDTLYSRLSKGTHQITAQKRDKILDTISIDIISKILSEGDIITRSIYQEVNHYILPLGIYSPVIYSFGSSNMNINIPARNMISSGASQTLEGNHFLNLKSSNIRPQRQYGNLLYNSMGKRTLDETVKEFILPNTANPGNDPHIVRASLEFTSDEVNFWLDENSNKNEELLEELWLNISKIGILRVKAIWGYWADINKNSKVDVLISPKINEEEVAIGFFNTADFYEYNDNIDSDEYNIFSNQIDIIYLGDPSASPDDFAYSVNSLTATFCHEMTHMINYSNKVYLPGQAGIVNTKPEELFLDEGLAHLTESLCGFGESGGNLAFLSKFLENTGHFSFNGPDLDGSLDSVGKRGGVAAFLSYLVWKHGGIRWNSQKPGVLDNSSGLIFLKKLLISDKTGWENLSFALSSRSEDFLLEWIQLLNEDGADSFPSVVDDYTGEELVLNPYWGNLQINSNSYPLQGVVRASLEESFIIIPYSFRCFDQVTTTDETEIIIEGELDKGKVLIEFLIE</sequence>
<dbReference type="RefSeq" id="WP_149566792.1">
    <property type="nucleotide sequence ID" value="NZ_CP035807.1"/>
</dbReference>
<accession>A0A5C1QA55</accession>
<protein>
    <recommendedName>
        <fullName evidence="3">Peptidase M30</fullName>
    </recommendedName>
</protein>